<evidence type="ECO:0000256" key="1">
    <source>
        <dbReference type="SAM" id="MobiDB-lite"/>
    </source>
</evidence>
<feature type="compositionally biased region" description="Low complexity" evidence="1">
    <location>
        <begin position="452"/>
        <end position="470"/>
    </location>
</feature>
<feature type="compositionally biased region" description="Low complexity" evidence="1">
    <location>
        <begin position="962"/>
        <end position="975"/>
    </location>
</feature>
<gene>
    <name evidence="2" type="ORF">P167DRAFT_536345</name>
</gene>
<feature type="region of interest" description="Disordered" evidence="1">
    <location>
        <begin position="869"/>
        <end position="916"/>
    </location>
</feature>
<feature type="region of interest" description="Disordered" evidence="1">
    <location>
        <begin position="306"/>
        <end position="359"/>
    </location>
</feature>
<protein>
    <submittedName>
        <fullName evidence="2">Uncharacterized protein</fullName>
    </submittedName>
</protein>
<proteinExistence type="predicted"/>
<feature type="region of interest" description="Disordered" evidence="1">
    <location>
        <begin position="729"/>
        <end position="840"/>
    </location>
</feature>
<feature type="compositionally biased region" description="Low complexity" evidence="1">
    <location>
        <begin position="495"/>
        <end position="529"/>
    </location>
</feature>
<feature type="region of interest" description="Disordered" evidence="1">
    <location>
        <begin position="1143"/>
        <end position="1171"/>
    </location>
</feature>
<keyword evidence="3" id="KW-1185">Reference proteome</keyword>
<accession>A0A3N4KRD2</accession>
<feature type="compositionally biased region" description="Low complexity" evidence="1">
    <location>
        <begin position="1024"/>
        <end position="1033"/>
    </location>
</feature>
<dbReference type="OrthoDB" id="5358246at2759"/>
<feature type="compositionally biased region" description="Low complexity" evidence="1">
    <location>
        <begin position="1262"/>
        <end position="1277"/>
    </location>
</feature>
<feature type="compositionally biased region" description="Basic residues" evidence="1">
    <location>
        <begin position="431"/>
        <end position="441"/>
    </location>
</feature>
<feature type="region of interest" description="Disordered" evidence="1">
    <location>
        <begin position="1199"/>
        <end position="1337"/>
    </location>
</feature>
<dbReference type="InParanoid" id="A0A3N4KRD2"/>
<evidence type="ECO:0000313" key="3">
    <source>
        <dbReference type="Proteomes" id="UP000277580"/>
    </source>
</evidence>
<feature type="compositionally biased region" description="Low complexity" evidence="1">
    <location>
        <begin position="618"/>
        <end position="627"/>
    </location>
</feature>
<feature type="region of interest" description="Disordered" evidence="1">
    <location>
        <begin position="254"/>
        <end position="273"/>
    </location>
</feature>
<feature type="region of interest" description="Disordered" evidence="1">
    <location>
        <begin position="410"/>
        <end position="533"/>
    </location>
</feature>
<feature type="region of interest" description="Disordered" evidence="1">
    <location>
        <begin position="563"/>
        <end position="592"/>
    </location>
</feature>
<feature type="compositionally biased region" description="Low complexity" evidence="1">
    <location>
        <begin position="20"/>
        <end position="32"/>
    </location>
</feature>
<feature type="region of interest" description="Disordered" evidence="1">
    <location>
        <begin position="994"/>
        <end position="1033"/>
    </location>
</feature>
<feature type="region of interest" description="Disordered" evidence="1">
    <location>
        <begin position="1047"/>
        <end position="1074"/>
    </location>
</feature>
<feature type="compositionally biased region" description="Polar residues" evidence="1">
    <location>
        <begin position="994"/>
        <end position="1006"/>
    </location>
</feature>
<feature type="region of interest" description="Disordered" evidence="1">
    <location>
        <begin position="946"/>
        <end position="982"/>
    </location>
</feature>
<feature type="compositionally biased region" description="Low complexity" evidence="1">
    <location>
        <begin position="1007"/>
        <end position="1018"/>
    </location>
</feature>
<name>A0A3N4KRD2_9PEZI</name>
<feature type="compositionally biased region" description="Low complexity" evidence="1">
    <location>
        <begin position="1297"/>
        <end position="1306"/>
    </location>
</feature>
<feature type="compositionally biased region" description="Polar residues" evidence="1">
    <location>
        <begin position="59"/>
        <end position="68"/>
    </location>
</feature>
<feature type="compositionally biased region" description="Low complexity" evidence="1">
    <location>
        <begin position="1314"/>
        <end position="1334"/>
    </location>
</feature>
<organism evidence="2 3">
    <name type="scientific">Morchella conica CCBAS932</name>
    <dbReference type="NCBI Taxonomy" id="1392247"/>
    <lineage>
        <taxon>Eukaryota</taxon>
        <taxon>Fungi</taxon>
        <taxon>Dikarya</taxon>
        <taxon>Ascomycota</taxon>
        <taxon>Pezizomycotina</taxon>
        <taxon>Pezizomycetes</taxon>
        <taxon>Pezizales</taxon>
        <taxon>Morchellaceae</taxon>
        <taxon>Morchella</taxon>
    </lineage>
</organism>
<feature type="region of interest" description="Disordered" evidence="1">
    <location>
        <begin position="613"/>
        <end position="657"/>
    </location>
</feature>
<feature type="region of interest" description="Disordered" evidence="1">
    <location>
        <begin position="50"/>
        <end position="80"/>
    </location>
</feature>
<reference evidence="2 3" key="1">
    <citation type="journal article" date="2018" name="Nat. Ecol. Evol.">
        <title>Pezizomycetes genomes reveal the molecular basis of ectomycorrhizal truffle lifestyle.</title>
        <authorList>
            <person name="Murat C."/>
            <person name="Payen T."/>
            <person name="Noel B."/>
            <person name="Kuo A."/>
            <person name="Morin E."/>
            <person name="Chen J."/>
            <person name="Kohler A."/>
            <person name="Krizsan K."/>
            <person name="Balestrini R."/>
            <person name="Da Silva C."/>
            <person name="Montanini B."/>
            <person name="Hainaut M."/>
            <person name="Levati E."/>
            <person name="Barry K.W."/>
            <person name="Belfiori B."/>
            <person name="Cichocki N."/>
            <person name="Clum A."/>
            <person name="Dockter R.B."/>
            <person name="Fauchery L."/>
            <person name="Guy J."/>
            <person name="Iotti M."/>
            <person name="Le Tacon F."/>
            <person name="Lindquist E.A."/>
            <person name="Lipzen A."/>
            <person name="Malagnac F."/>
            <person name="Mello A."/>
            <person name="Molinier V."/>
            <person name="Miyauchi S."/>
            <person name="Poulain J."/>
            <person name="Riccioni C."/>
            <person name="Rubini A."/>
            <person name="Sitrit Y."/>
            <person name="Splivallo R."/>
            <person name="Traeger S."/>
            <person name="Wang M."/>
            <person name="Zifcakova L."/>
            <person name="Wipf D."/>
            <person name="Zambonelli A."/>
            <person name="Paolocci F."/>
            <person name="Nowrousian M."/>
            <person name="Ottonello S."/>
            <person name="Baldrian P."/>
            <person name="Spatafora J.W."/>
            <person name="Henrissat B."/>
            <person name="Nagy L.G."/>
            <person name="Aury J.M."/>
            <person name="Wincker P."/>
            <person name="Grigoriev I.V."/>
            <person name="Bonfante P."/>
            <person name="Martin F.M."/>
        </authorList>
    </citation>
    <scope>NUCLEOTIDE SEQUENCE [LARGE SCALE GENOMIC DNA]</scope>
    <source>
        <strain evidence="2 3">CCBAS932</strain>
    </source>
</reference>
<feature type="compositionally biased region" description="Pro residues" evidence="1">
    <location>
        <begin position="308"/>
        <end position="332"/>
    </location>
</feature>
<dbReference type="Proteomes" id="UP000277580">
    <property type="component" value="Unassembled WGS sequence"/>
</dbReference>
<sequence length="1433" mass="151544">MGGGGVGNKLGHNVTSNPLTAASNTASTTTTATATTTNTTITTTTTTTITATNSATNTRPNTGVTTPANLDLNDSRNNSATPTKLRLRLIATKLSTAITRSPSPSVASSVVTSPVLASFSISSPLVSHSSHTLALRHEVNDVNGESLTLQHSFYREAGPTFGGVRPTYHSSHSAVRPTTAVPSASASYTFSDHLSSLGHPDPITLHKSRSANDLSLFLPLDECLPPIPPSLWGSRQQYACKHADTFTAGQVAALSDNQQQQQQQNHHHHHHNQNLDLHHTHTHTHTHTDENHSILNHEISPAVVVVASPPPTTPTTPTTPTPPSAAPAPPLPSSSSSSSSKQGKPKPALGPPLTFSCEEKISPLSPEDAIASPGRRPCHETSSTVYFPFSSSLTSPKPAPSLLFDPETFSLSEQQQQQQQHDRSLSTPPPRTHHHHHHKHVSPVNVPPFNTPPSSSSLSSSSSSLLLLSSGTSVVETRDTDNRPSELLTGFSGDASSSLSPSSTSPPSSSSSSPSSSPSSPSSPAAAAAGVRRTAEETANVNLLAEFPWCAAGLEADPLASPTYTPAQRFLPPLPPPPSPSSSSVAPQSGKERSALVIPTLILEQFFSDSAMPKLRSSDSGMSTSSRTRPDPLRPTSFGGANMVPKAPSSPHSTHSIGRMFSTKIRGLLHSRDRRASSPLSPPNVASSIHEAQFVSASVPSSPRTTAHYPLPLNEIHPSLLSRDSTEEYVGYGTTPTSNPSPLSRKDYSHTGAKAASGHSSYRSADSPTTRTETTSQDSSTTTDSTGIRSGRSSFQSFHDEKRRSDSPSSPITPDGDYMFARSSPDKPGSDNYYNCQSFDDDDGRSQEVLFCLDEGNFMLNQGIPSVNVEAPTPTANKHSSQLSAVTASSRIHRPMSSRSRSASPAPAPPPAPQRAPSFVASIREEITGRETPSFLAPRPAPIPIPVAGSAKPSLHPTAGGSKLLRTSTMSSRSSAVNQAKAPLSLTPRVRTNSITRPSTANRPGTSFSAMSMNSNRSMHMHSPKSPSSGMPMDNLADVDEGVVLPPPQSPGAFNPDKYASSTRGSRGGNKPSSLLHEIVIPPQFDVGSFKTAPVSPTAASEYSFTAGLSPKRIPDDMQNMRPIVFNTETSDNDVSIPFFPVGPSGHHHPQQQYQNQYHAAGGAPQQTGGGLPVVAAVAENTPRRSKTVSLRHAFTRLNSHVNKRGTNHSPITPDIISRPSNAIKYAGPHPLSSEISHSLDDDNTNTTTPTNNGSSRPRATSGGTLPSSSSSFASRWKSGHARSSSNPSNLPPVLPPSQQQLHQPVYYSPPGTVPASPTLSATTSTTSPTSTTTGMQAVALTDEERSELARMPGTIFLKTARSNGESGDGELIIEEHRLKPRKGMQGSGDAGKCRFCRRGPFPNMWVCLDSCGFVMCRVCANESVQGGEAELF</sequence>
<feature type="compositionally biased region" description="Low complexity" evidence="1">
    <location>
        <begin position="764"/>
        <end position="794"/>
    </location>
</feature>
<dbReference type="EMBL" id="ML119132">
    <property type="protein sequence ID" value="RPB11959.1"/>
    <property type="molecule type" value="Genomic_DNA"/>
</dbReference>
<feature type="compositionally biased region" description="Polar residues" evidence="1">
    <location>
        <begin position="874"/>
        <end position="890"/>
    </location>
</feature>
<feature type="compositionally biased region" description="Low complexity" evidence="1">
    <location>
        <begin position="1151"/>
        <end position="1167"/>
    </location>
</feature>
<evidence type="ECO:0000313" key="2">
    <source>
        <dbReference type="EMBL" id="RPB11959.1"/>
    </source>
</evidence>
<feature type="region of interest" description="Disordered" evidence="1">
    <location>
        <begin position="1"/>
        <end position="32"/>
    </location>
</feature>